<evidence type="ECO:0000313" key="1">
    <source>
        <dbReference type="EMBL" id="KKL63621.1"/>
    </source>
</evidence>
<organism evidence="1">
    <name type="scientific">marine sediment metagenome</name>
    <dbReference type="NCBI Taxonomy" id="412755"/>
    <lineage>
        <taxon>unclassified sequences</taxon>
        <taxon>metagenomes</taxon>
        <taxon>ecological metagenomes</taxon>
    </lineage>
</organism>
<dbReference type="EMBL" id="LAZR01028103">
    <property type="protein sequence ID" value="KKL63621.1"/>
    <property type="molecule type" value="Genomic_DNA"/>
</dbReference>
<sequence>MLATKLSPEEKKRLERYILDLKRGSMDFIARQKLRIILTFLGALRPKDKMLQWEAQKILRDIQPFKEQRLRKLINGRRPRQ</sequence>
<dbReference type="AlphaFoldDB" id="A0A0F9EBK9"/>
<accession>A0A0F9EBK9</accession>
<name>A0A0F9EBK9_9ZZZZ</name>
<gene>
    <name evidence="1" type="ORF">LCGC14_2173270</name>
</gene>
<reference evidence="1" key="1">
    <citation type="journal article" date="2015" name="Nature">
        <title>Complex archaea that bridge the gap between prokaryotes and eukaryotes.</title>
        <authorList>
            <person name="Spang A."/>
            <person name="Saw J.H."/>
            <person name="Jorgensen S.L."/>
            <person name="Zaremba-Niedzwiedzka K."/>
            <person name="Martijn J."/>
            <person name="Lind A.E."/>
            <person name="van Eijk R."/>
            <person name="Schleper C."/>
            <person name="Guy L."/>
            <person name="Ettema T.J."/>
        </authorList>
    </citation>
    <scope>NUCLEOTIDE SEQUENCE</scope>
</reference>
<comment type="caution">
    <text evidence="1">The sequence shown here is derived from an EMBL/GenBank/DDBJ whole genome shotgun (WGS) entry which is preliminary data.</text>
</comment>
<proteinExistence type="predicted"/>
<protein>
    <submittedName>
        <fullName evidence="1">Uncharacterized protein</fullName>
    </submittedName>
</protein>